<proteinExistence type="predicted"/>
<reference evidence="1 2" key="1">
    <citation type="journal article" date="2020" name="ISME J.">
        <title>Comparative genomics reveals insights into cyanobacterial evolution and habitat adaptation.</title>
        <authorList>
            <person name="Chen M.Y."/>
            <person name="Teng W.K."/>
            <person name="Zhao L."/>
            <person name="Hu C.X."/>
            <person name="Zhou Y.K."/>
            <person name="Han B.P."/>
            <person name="Song L.R."/>
            <person name="Shu W.S."/>
        </authorList>
    </citation>
    <scope>NUCLEOTIDE SEQUENCE [LARGE SCALE GENOMIC DNA]</scope>
    <source>
        <strain evidence="1 2">FACHB-119</strain>
    </source>
</reference>
<comment type="caution">
    <text evidence="1">The sequence shown here is derived from an EMBL/GenBank/DDBJ whole genome shotgun (WGS) entry which is preliminary data.</text>
</comment>
<sequence length="58" mass="6764">MNTSSEEILYLRIQVFNQEFQAGDYDHPVDLARELEHLANLAWDEVDAMYPPSIKIEP</sequence>
<name>A0ABR8DAB5_9NOST</name>
<dbReference type="EMBL" id="JACJSG010000031">
    <property type="protein sequence ID" value="MBD2503137.1"/>
    <property type="molecule type" value="Genomic_DNA"/>
</dbReference>
<accession>A0ABR8DAB5</accession>
<evidence type="ECO:0000313" key="1">
    <source>
        <dbReference type="EMBL" id="MBD2503137.1"/>
    </source>
</evidence>
<keyword evidence="2" id="KW-1185">Reference proteome</keyword>
<gene>
    <name evidence="1" type="ORF">H6G83_21450</name>
</gene>
<dbReference type="Proteomes" id="UP000661112">
    <property type="component" value="Unassembled WGS sequence"/>
</dbReference>
<protein>
    <submittedName>
        <fullName evidence="1">Uncharacterized protein</fullName>
    </submittedName>
</protein>
<evidence type="ECO:0000313" key="2">
    <source>
        <dbReference type="Proteomes" id="UP000661112"/>
    </source>
</evidence>
<organism evidence="1 2">
    <name type="scientific">Anabaena azotica FACHB-119</name>
    <dbReference type="NCBI Taxonomy" id="947527"/>
    <lineage>
        <taxon>Bacteria</taxon>
        <taxon>Bacillati</taxon>
        <taxon>Cyanobacteriota</taxon>
        <taxon>Cyanophyceae</taxon>
        <taxon>Nostocales</taxon>
        <taxon>Nostocaceae</taxon>
        <taxon>Anabaena</taxon>
        <taxon>Anabaena azotica</taxon>
    </lineage>
</organism>